<feature type="transmembrane region" description="Helical" evidence="4">
    <location>
        <begin position="253"/>
        <end position="271"/>
    </location>
</feature>
<evidence type="ECO:0000259" key="5">
    <source>
        <dbReference type="PROSITE" id="PS50850"/>
    </source>
</evidence>
<dbReference type="InterPro" id="IPR036259">
    <property type="entry name" value="MFS_trans_sf"/>
</dbReference>
<feature type="transmembrane region" description="Helical" evidence="4">
    <location>
        <begin position="45"/>
        <end position="69"/>
    </location>
</feature>
<gene>
    <name evidence="6" type="ORF">CAL29_20180</name>
</gene>
<dbReference type="Proteomes" id="UP000216020">
    <property type="component" value="Unassembled WGS sequence"/>
</dbReference>
<accession>A0A261S015</accession>
<keyword evidence="2 4" id="KW-1133">Transmembrane helix</keyword>
<evidence type="ECO:0000313" key="7">
    <source>
        <dbReference type="Proteomes" id="UP000216020"/>
    </source>
</evidence>
<evidence type="ECO:0000313" key="6">
    <source>
        <dbReference type="EMBL" id="OZI30357.1"/>
    </source>
</evidence>
<dbReference type="InterPro" id="IPR011701">
    <property type="entry name" value="MFS"/>
</dbReference>
<feature type="transmembrane region" description="Helical" evidence="4">
    <location>
        <begin position="12"/>
        <end position="33"/>
    </location>
</feature>
<comment type="caution">
    <text evidence="6">The sequence shown here is derived from an EMBL/GenBank/DDBJ whole genome shotgun (WGS) entry which is preliminary data.</text>
</comment>
<keyword evidence="3 4" id="KW-0472">Membrane</keyword>
<keyword evidence="7" id="KW-1185">Reference proteome</keyword>
<sequence>MSHNHVSPPPLLTQAMVLLMAVATGLIVASNYYAQPLLHAIGSEYGLGSAGAAVVTVAQGSYAVGLMLLVPLGDRIERRALITAMTLVAAAGQALVAYGPGMASVLAGTAITGATSVVAQVLVPFAATLAAPQERGRVVGAIMSGLLLGVLLGRTVAGLLADLGDWRTVYRVAAVLLVFVAASLWRVLPRHAGTSTMRYPALVRSVGTLFFQEPLFRARSLIGALSFAQFSVLWTSLTFLLANPPYGYSNSTIGLFGLAGAIGAAAARVFGRMADNGHANRSTRFGLWLLALSWPLLGLGGGSVLTLLAGILLLDLAVQALQVTNQACIYRLRPEARSRLTAGYMTAYFIGGALGSLASAAAYAHGGWLGVCALGLGLSVVSLLYGSLAPNARAPEMAARPKTA</sequence>
<dbReference type="PANTHER" id="PTHR42910">
    <property type="entry name" value="TRANSPORTER SCO4007-RELATED"/>
    <property type="match status" value="1"/>
</dbReference>
<feature type="transmembrane region" description="Helical" evidence="4">
    <location>
        <begin position="221"/>
        <end position="241"/>
    </location>
</feature>
<proteinExistence type="predicted"/>
<dbReference type="RefSeq" id="WP_256977612.1">
    <property type="nucleotide sequence ID" value="NZ_NEVM01000005.1"/>
</dbReference>
<evidence type="ECO:0000256" key="3">
    <source>
        <dbReference type="ARBA" id="ARBA00023136"/>
    </source>
</evidence>
<dbReference type="EMBL" id="NEVM01000005">
    <property type="protein sequence ID" value="OZI30357.1"/>
    <property type="molecule type" value="Genomic_DNA"/>
</dbReference>
<feature type="transmembrane region" description="Helical" evidence="4">
    <location>
        <begin position="105"/>
        <end position="131"/>
    </location>
</feature>
<dbReference type="InterPro" id="IPR020846">
    <property type="entry name" value="MFS_dom"/>
</dbReference>
<organism evidence="6 7">
    <name type="scientific">Bordetella genomosp. 10</name>
    <dbReference type="NCBI Taxonomy" id="1416804"/>
    <lineage>
        <taxon>Bacteria</taxon>
        <taxon>Pseudomonadati</taxon>
        <taxon>Pseudomonadota</taxon>
        <taxon>Betaproteobacteria</taxon>
        <taxon>Burkholderiales</taxon>
        <taxon>Alcaligenaceae</taxon>
        <taxon>Bordetella</taxon>
    </lineage>
</organism>
<reference evidence="7" key="1">
    <citation type="submission" date="2017-05" db="EMBL/GenBank/DDBJ databases">
        <title>Complete and WGS of Bordetella genogroups.</title>
        <authorList>
            <person name="Spilker T."/>
            <person name="Lipuma J."/>
        </authorList>
    </citation>
    <scope>NUCLEOTIDE SEQUENCE [LARGE SCALE GENOMIC DNA]</scope>
    <source>
        <strain evidence="7">AU16122</strain>
    </source>
</reference>
<feature type="transmembrane region" description="Helical" evidence="4">
    <location>
        <begin position="138"/>
        <end position="157"/>
    </location>
</feature>
<dbReference type="PROSITE" id="PS50850">
    <property type="entry name" value="MFS"/>
    <property type="match status" value="1"/>
</dbReference>
<protein>
    <submittedName>
        <fullName evidence="6">MFS transporter</fullName>
    </submittedName>
</protein>
<keyword evidence="1 4" id="KW-0812">Transmembrane</keyword>
<evidence type="ECO:0000256" key="1">
    <source>
        <dbReference type="ARBA" id="ARBA00022692"/>
    </source>
</evidence>
<dbReference type="GO" id="GO:0022857">
    <property type="term" value="F:transmembrane transporter activity"/>
    <property type="evidence" value="ECO:0007669"/>
    <property type="project" value="InterPro"/>
</dbReference>
<dbReference type="Gene3D" id="1.20.1250.20">
    <property type="entry name" value="MFS general substrate transporter like domains"/>
    <property type="match status" value="1"/>
</dbReference>
<dbReference type="PANTHER" id="PTHR42910:SF1">
    <property type="entry name" value="MAJOR FACILITATOR SUPERFAMILY (MFS) PROFILE DOMAIN-CONTAINING PROTEIN"/>
    <property type="match status" value="1"/>
</dbReference>
<dbReference type="Pfam" id="PF07690">
    <property type="entry name" value="MFS_1"/>
    <property type="match status" value="1"/>
</dbReference>
<evidence type="ECO:0000256" key="4">
    <source>
        <dbReference type="SAM" id="Phobius"/>
    </source>
</evidence>
<dbReference type="AlphaFoldDB" id="A0A261S015"/>
<evidence type="ECO:0000256" key="2">
    <source>
        <dbReference type="ARBA" id="ARBA00022989"/>
    </source>
</evidence>
<feature type="transmembrane region" description="Helical" evidence="4">
    <location>
        <begin position="169"/>
        <end position="188"/>
    </location>
</feature>
<dbReference type="SUPFAM" id="SSF103473">
    <property type="entry name" value="MFS general substrate transporter"/>
    <property type="match status" value="1"/>
</dbReference>
<feature type="transmembrane region" description="Helical" evidence="4">
    <location>
        <begin position="342"/>
        <end position="362"/>
    </location>
</feature>
<feature type="transmembrane region" description="Helical" evidence="4">
    <location>
        <begin position="368"/>
        <end position="388"/>
    </location>
</feature>
<name>A0A261S015_9BORD</name>
<feature type="domain" description="Major facilitator superfamily (MFS) profile" evidence="5">
    <location>
        <begin position="9"/>
        <end position="394"/>
    </location>
</feature>
<feature type="transmembrane region" description="Helical" evidence="4">
    <location>
        <begin position="81"/>
        <end position="99"/>
    </location>
</feature>
<dbReference type="CDD" id="cd17324">
    <property type="entry name" value="MFS_NepI_like"/>
    <property type="match status" value="1"/>
</dbReference>